<keyword evidence="1" id="KW-0812">Transmembrane</keyword>
<dbReference type="InterPro" id="IPR037522">
    <property type="entry name" value="HD_GYP_dom"/>
</dbReference>
<protein>
    <submittedName>
        <fullName evidence="4">Metal-dependent phosphohydrolase</fullName>
    </submittedName>
</protein>
<evidence type="ECO:0000313" key="5">
    <source>
        <dbReference type="Proteomes" id="UP000187526"/>
    </source>
</evidence>
<dbReference type="Proteomes" id="UP000187526">
    <property type="component" value="Unassembled WGS sequence"/>
</dbReference>
<proteinExistence type="predicted"/>
<keyword evidence="1" id="KW-0472">Membrane</keyword>
<feature type="domain" description="HD" evidence="2">
    <location>
        <begin position="231"/>
        <end position="353"/>
    </location>
</feature>
<dbReference type="SUPFAM" id="SSF109604">
    <property type="entry name" value="HD-domain/PDEase-like"/>
    <property type="match status" value="1"/>
</dbReference>
<dbReference type="EMBL" id="MTHD01000003">
    <property type="protein sequence ID" value="OMG53884.1"/>
    <property type="molecule type" value="Genomic_DNA"/>
</dbReference>
<dbReference type="PANTHER" id="PTHR45228:SF5">
    <property type="entry name" value="CYCLIC DI-GMP PHOSPHODIESTERASE VC_1348-RELATED"/>
    <property type="match status" value="1"/>
</dbReference>
<dbReference type="InterPro" id="IPR003607">
    <property type="entry name" value="HD/PDEase_dom"/>
</dbReference>
<dbReference type="STRING" id="418702.BJN45_10760"/>
<comment type="caution">
    <text evidence="4">The sequence shown here is derived from an EMBL/GenBank/DDBJ whole genome shotgun (WGS) entry which is preliminary data.</text>
</comment>
<dbReference type="PROSITE" id="PS51832">
    <property type="entry name" value="HD_GYP"/>
    <property type="match status" value="1"/>
</dbReference>
<gene>
    <name evidence="4" type="ORF">BJN45_10760</name>
</gene>
<evidence type="ECO:0000259" key="2">
    <source>
        <dbReference type="PROSITE" id="PS51831"/>
    </source>
</evidence>
<accession>A0A1R1I5H0</accession>
<dbReference type="AlphaFoldDB" id="A0A1R1I5H0"/>
<feature type="domain" description="HD-GYP" evidence="3">
    <location>
        <begin position="209"/>
        <end position="404"/>
    </location>
</feature>
<dbReference type="OrthoDB" id="9763857at2"/>
<name>A0A1R1I5H0_9RHOO</name>
<keyword evidence="4" id="KW-0378">Hydrolase</keyword>
<evidence type="ECO:0000256" key="1">
    <source>
        <dbReference type="SAM" id="Phobius"/>
    </source>
</evidence>
<feature type="transmembrane region" description="Helical" evidence="1">
    <location>
        <begin position="12"/>
        <end position="30"/>
    </location>
</feature>
<dbReference type="InterPro" id="IPR006674">
    <property type="entry name" value="HD_domain"/>
</dbReference>
<dbReference type="Pfam" id="PF13487">
    <property type="entry name" value="HD_5"/>
    <property type="match status" value="1"/>
</dbReference>
<feature type="transmembrane region" description="Helical" evidence="1">
    <location>
        <begin position="173"/>
        <end position="195"/>
    </location>
</feature>
<sequence>MNAFNKRAARRIAAISLLVAVVTSPVIWFISREIAEEEMVALAMEESRHILAHIESFARPDDERLIRQAGEAARTITGGLFDIAEIYDASGRKLAESTTPAGEAIERLLPKHGRPQYTEASYESLDLTEHGWVLRIFVPLTPLPGATSAAPSGYFEGVRLVPEWQQAQLMQGAFLMALIAAGASLLCGLTIYPFVVQLSADNIRKANELLDSHLSMMEALGRAVARRDSDTGAHNYRVAWIAARIGESLDLPVRSMQALIIGSFLHDIGKIGIPDAILLKPGRLDDEEMTIMRTHVDQGEAIVTGIAWLEEAAEIVSGHHEKWDGSGYPRGLRGSDIPLGARIFAVADVFDALTSKRPYKAPMDFPQAIAIIQRDSGSHFDPDITRAFLAIAGELHATLSSCSEADCRRLLNDKLKEHFFPGN</sequence>
<dbReference type="RefSeq" id="WP_076095037.1">
    <property type="nucleotide sequence ID" value="NZ_MTHD01000003.1"/>
</dbReference>
<dbReference type="CDD" id="cd00077">
    <property type="entry name" value="HDc"/>
    <property type="match status" value="1"/>
</dbReference>
<dbReference type="PANTHER" id="PTHR45228">
    <property type="entry name" value="CYCLIC DI-GMP PHOSPHODIESTERASE TM_0186-RELATED"/>
    <property type="match status" value="1"/>
</dbReference>
<dbReference type="PROSITE" id="PS51831">
    <property type="entry name" value="HD"/>
    <property type="match status" value="1"/>
</dbReference>
<dbReference type="GO" id="GO:0008081">
    <property type="term" value="F:phosphoric diester hydrolase activity"/>
    <property type="evidence" value="ECO:0007669"/>
    <property type="project" value="UniProtKB-ARBA"/>
</dbReference>
<dbReference type="SMART" id="SM00471">
    <property type="entry name" value="HDc"/>
    <property type="match status" value="1"/>
</dbReference>
<organism evidence="4 5">
    <name type="scientific">Azonexus hydrophilus</name>
    <dbReference type="NCBI Taxonomy" id="418702"/>
    <lineage>
        <taxon>Bacteria</taxon>
        <taxon>Pseudomonadati</taxon>
        <taxon>Pseudomonadota</taxon>
        <taxon>Betaproteobacteria</taxon>
        <taxon>Rhodocyclales</taxon>
        <taxon>Azonexaceae</taxon>
        <taxon>Azonexus</taxon>
    </lineage>
</organism>
<dbReference type="Gene3D" id="1.10.3210.10">
    <property type="entry name" value="Hypothetical protein af1432"/>
    <property type="match status" value="1"/>
</dbReference>
<evidence type="ECO:0000313" key="4">
    <source>
        <dbReference type="EMBL" id="OMG53884.1"/>
    </source>
</evidence>
<keyword evidence="5" id="KW-1185">Reference proteome</keyword>
<dbReference type="InterPro" id="IPR052020">
    <property type="entry name" value="Cyclic_di-GMP/3'3'-cGAMP_PDE"/>
</dbReference>
<keyword evidence="1" id="KW-1133">Transmembrane helix</keyword>
<reference evidence="4 5" key="1">
    <citation type="submission" date="2016-10" db="EMBL/GenBank/DDBJ databases">
        <title>Alkaliphiles isolated from bioreactors.</title>
        <authorList>
            <person name="Salah Z."/>
            <person name="Rout S.P."/>
            <person name="Humphreys P.N."/>
        </authorList>
    </citation>
    <scope>NUCLEOTIDE SEQUENCE [LARGE SCALE GENOMIC DNA]</scope>
    <source>
        <strain evidence="4 5">ZS02</strain>
    </source>
</reference>
<evidence type="ECO:0000259" key="3">
    <source>
        <dbReference type="PROSITE" id="PS51832"/>
    </source>
</evidence>